<dbReference type="AlphaFoldDB" id="A0A367RM82"/>
<reference evidence="2" key="1">
    <citation type="submission" date="2016-04" db="EMBL/GenBank/DDBJ databases">
        <authorList>
            <person name="Tabuchi Yagui T.R."/>
        </authorList>
    </citation>
    <scope>NUCLEOTIDE SEQUENCE [LARGE SCALE GENOMIC DNA]</scope>
</reference>
<dbReference type="EMBL" id="LXQE01000136">
    <property type="protein sequence ID" value="RCJ37676.1"/>
    <property type="molecule type" value="Genomic_DNA"/>
</dbReference>
<proteinExistence type="predicted"/>
<gene>
    <name evidence="1" type="ORF">A6769_12315</name>
</gene>
<evidence type="ECO:0000313" key="1">
    <source>
        <dbReference type="EMBL" id="RCJ37676.1"/>
    </source>
</evidence>
<name>A0A367RM82_NOSPU</name>
<evidence type="ECO:0000313" key="2">
    <source>
        <dbReference type="Proteomes" id="UP000252085"/>
    </source>
</evidence>
<dbReference type="Proteomes" id="UP000252085">
    <property type="component" value="Unassembled WGS sequence"/>
</dbReference>
<comment type="caution">
    <text evidence="1">The sequence shown here is derived from an EMBL/GenBank/DDBJ whole genome shotgun (WGS) entry which is preliminary data.</text>
</comment>
<accession>A0A367RM82</accession>
<organism evidence="1 2">
    <name type="scientific">Nostoc punctiforme NIES-2108</name>
    <dbReference type="NCBI Taxonomy" id="1356359"/>
    <lineage>
        <taxon>Bacteria</taxon>
        <taxon>Bacillati</taxon>
        <taxon>Cyanobacteriota</taxon>
        <taxon>Cyanophyceae</taxon>
        <taxon>Nostocales</taxon>
        <taxon>Nostocaceae</taxon>
        <taxon>Nostoc</taxon>
    </lineage>
</organism>
<protein>
    <submittedName>
        <fullName evidence="1">Uncharacterized protein</fullName>
    </submittedName>
</protein>
<sequence>MSALEIQILVEAVPCHSLIIIPHQLGIFPSWCIHFLTCTVEAVTAYLMSERMYFITKDSFELNQLVFNITSTEESTLSVINLSPATKE</sequence>